<dbReference type="EMBL" id="CP036498">
    <property type="protein sequence ID" value="QUS39189.1"/>
    <property type="molecule type" value="Genomic_DNA"/>
</dbReference>
<proteinExistence type="inferred from homology"/>
<evidence type="ECO:0000256" key="6">
    <source>
        <dbReference type="SAM" id="Phobius"/>
    </source>
</evidence>
<feature type="transmembrane region" description="Helical" evidence="6">
    <location>
        <begin position="213"/>
        <end position="230"/>
    </location>
</feature>
<feature type="transmembrane region" description="Helical" evidence="6">
    <location>
        <begin position="71"/>
        <end position="90"/>
    </location>
</feature>
<dbReference type="SUPFAM" id="SSF103481">
    <property type="entry name" value="Multidrug resistance efflux transporter EmrE"/>
    <property type="match status" value="2"/>
</dbReference>
<reference evidence="8 9" key="1">
    <citation type="submission" date="2019-02" db="EMBL/GenBank/DDBJ databases">
        <title>Emended description of the genus Rhodopseudomonas and description of Rhodopseudomonas albus sp. nov., a non-phototrophic, heavy-metal-tolerant bacterium isolated from garden soil.</title>
        <authorList>
            <person name="Bao Z."/>
            <person name="Cao W.W."/>
            <person name="Sato Y."/>
            <person name="Nishizawa T."/>
            <person name="Zhao J."/>
            <person name="Guo Y."/>
            <person name="Ohta H."/>
        </authorList>
    </citation>
    <scope>NUCLEOTIDE SEQUENCE [LARGE SCALE GENOMIC DNA]</scope>
    <source>
        <strain evidence="8 9">SK50-23</strain>
    </source>
</reference>
<dbReference type="Pfam" id="PF00892">
    <property type="entry name" value="EamA"/>
    <property type="match status" value="2"/>
</dbReference>
<evidence type="ECO:0000256" key="1">
    <source>
        <dbReference type="ARBA" id="ARBA00004141"/>
    </source>
</evidence>
<keyword evidence="3 6" id="KW-0812">Transmembrane</keyword>
<feature type="transmembrane region" description="Helical" evidence="6">
    <location>
        <begin position="96"/>
        <end position="115"/>
    </location>
</feature>
<comment type="similarity">
    <text evidence="2">Belongs to the drug/metabolite transporter (DMT) superfamily. 10 TMS drug/metabolite exporter (DME) (TC 2.A.7.3) family.</text>
</comment>
<evidence type="ECO:0000313" key="8">
    <source>
        <dbReference type="EMBL" id="QUS39189.1"/>
    </source>
</evidence>
<dbReference type="RefSeq" id="WP_211912734.1">
    <property type="nucleotide sequence ID" value="NZ_CP036498.1"/>
</dbReference>
<evidence type="ECO:0000313" key="9">
    <source>
        <dbReference type="Proteomes" id="UP000682843"/>
    </source>
</evidence>
<dbReference type="Proteomes" id="UP000682843">
    <property type="component" value="Chromosome"/>
</dbReference>
<feature type="domain" description="EamA" evidence="7">
    <location>
        <begin position="7"/>
        <end position="138"/>
    </location>
</feature>
<sequence>MNIFKAVSLKVASTMAFAVMGAQGRYLGSAIPLGEIVFCRGLFALIPILLFFGWRGQLRGAMHTNRFSAHLVRGSFSVVGTFCTFGALARLPIADVTAIAFIAPLITVVFAALFLKEKVYVYRWSAVAVGFSGVILMLSPYLQNHAAITTSMMIGLGLALLNAFTSGGATIQIRRLTATESSSAIVIIMTLIVMAASLLTAPFGWVWPSTFELALLVGIGICGGLGQMLFTESYRYAPASFLAPFDYTAMLWAFLLGFWMFGEVPTTYVVFGAVIVAGAGIFVILRERHLGLKRLRDTPMSPISTMADDETDPDAPVTVLGKAR</sequence>
<evidence type="ECO:0000259" key="7">
    <source>
        <dbReference type="Pfam" id="PF00892"/>
    </source>
</evidence>
<comment type="subcellular location">
    <subcellularLocation>
        <location evidence="1">Membrane</location>
        <topology evidence="1">Multi-pass membrane protein</topology>
    </subcellularLocation>
</comment>
<keyword evidence="9" id="KW-1185">Reference proteome</keyword>
<dbReference type="InterPro" id="IPR037185">
    <property type="entry name" value="EmrE-like"/>
</dbReference>
<name>A0ABX8A680_9BRAD</name>
<feature type="transmembrane region" description="Helical" evidence="6">
    <location>
        <begin position="122"/>
        <end position="142"/>
    </location>
</feature>
<protein>
    <submittedName>
        <fullName evidence="8">DMT family transporter</fullName>
    </submittedName>
</protein>
<feature type="transmembrane region" description="Helical" evidence="6">
    <location>
        <begin position="267"/>
        <end position="285"/>
    </location>
</feature>
<evidence type="ECO:0000256" key="5">
    <source>
        <dbReference type="ARBA" id="ARBA00023136"/>
    </source>
</evidence>
<feature type="transmembrane region" description="Helical" evidence="6">
    <location>
        <begin position="148"/>
        <end position="171"/>
    </location>
</feature>
<evidence type="ECO:0000256" key="3">
    <source>
        <dbReference type="ARBA" id="ARBA00022692"/>
    </source>
</evidence>
<keyword evidence="4 6" id="KW-1133">Transmembrane helix</keyword>
<organism evidence="8 9">
    <name type="scientific">Tardiphaga alba</name>
    <dbReference type="NCBI Taxonomy" id="340268"/>
    <lineage>
        <taxon>Bacteria</taxon>
        <taxon>Pseudomonadati</taxon>
        <taxon>Pseudomonadota</taxon>
        <taxon>Alphaproteobacteria</taxon>
        <taxon>Hyphomicrobiales</taxon>
        <taxon>Nitrobacteraceae</taxon>
        <taxon>Tardiphaga</taxon>
    </lineage>
</organism>
<feature type="transmembrane region" description="Helical" evidence="6">
    <location>
        <begin position="183"/>
        <end position="207"/>
    </location>
</feature>
<feature type="transmembrane region" description="Helical" evidence="6">
    <location>
        <begin position="31"/>
        <end position="51"/>
    </location>
</feature>
<gene>
    <name evidence="8" type="ORF">RPMA_10325</name>
</gene>
<dbReference type="InterPro" id="IPR000620">
    <property type="entry name" value="EamA_dom"/>
</dbReference>
<accession>A0ABX8A680</accession>
<dbReference type="PANTHER" id="PTHR22911:SF6">
    <property type="entry name" value="SOLUTE CARRIER FAMILY 35 MEMBER G1"/>
    <property type="match status" value="1"/>
</dbReference>
<keyword evidence="5 6" id="KW-0472">Membrane</keyword>
<feature type="transmembrane region" description="Helical" evidence="6">
    <location>
        <begin position="242"/>
        <end position="261"/>
    </location>
</feature>
<dbReference type="PANTHER" id="PTHR22911">
    <property type="entry name" value="ACYL-MALONYL CONDENSING ENZYME-RELATED"/>
    <property type="match status" value="1"/>
</dbReference>
<evidence type="ECO:0000256" key="4">
    <source>
        <dbReference type="ARBA" id="ARBA00022989"/>
    </source>
</evidence>
<evidence type="ECO:0000256" key="2">
    <source>
        <dbReference type="ARBA" id="ARBA00009853"/>
    </source>
</evidence>
<feature type="domain" description="EamA" evidence="7">
    <location>
        <begin position="154"/>
        <end position="284"/>
    </location>
</feature>